<gene>
    <name evidence="6" type="ORF">GRF59_18200</name>
</gene>
<evidence type="ECO:0000259" key="5">
    <source>
        <dbReference type="Pfam" id="PF17863"/>
    </source>
</evidence>
<dbReference type="FunFam" id="3.40.50.300:FF:000640">
    <property type="entry name" value="MoxR family ATPase"/>
    <property type="match status" value="1"/>
</dbReference>
<proteinExistence type="inferred from homology"/>
<feature type="domain" description="ATPase AAA-3" evidence="4">
    <location>
        <begin position="48"/>
        <end position="178"/>
    </location>
</feature>
<dbReference type="Gene3D" id="3.40.50.300">
    <property type="entry name" value="P-loop containing nucleotide triphosphate hydrolases"/>
    <property type="match status" value="1"/>
</dbReference>
<dbReference type="CDD" id="cd00009">
    <property type="entry name" value="AAA"/>
    <property type="match status" value="1"/>
</dbReference>
<keyword evidence="2" id="KW-0067">ATP-binding</keyword>
<evidence type="ECO:0000256" key="2">
    <source>
        <dbReference type="ARBA" id="ARBA00022840"/>
    </source>
</evidence>
<evidence type="ECO:0000259" key="4">
    <source>
        <dbReference type="Pfam" id="PF07726"/>
    </source>
</evidence>
<protein>
    <submittedName>
        <fullName evidence="6">AAA domain-containing protein</fullName>
    </submittedName>
</protein>
<dbReference type="PIRSF" id="PIRSF002849">
    <property type="entry name" value="AAA_ATPase_chaperone_MoxR_prd"/>
    <property type="match status" value="1"/>
</dbReference>
<dbReference type="PANTHER" id="PTHR42759">
    <property type="entry name" value="MOXR FAMILY PROTEIN"/>
    <property type="match status" value="1"/>
</dbReference>
<organism evidence="6 7">
    <name type="scientific">Paenibacillus dendrobii</name>
    <dbReference type="NCBI Taxonomy" id="2691084"/>
    <lineage>
        <taxon>Bacteria</taxon>
        <taxon>Bacillati</taxon>
        <taxon>Bacillota</taxon>
        <taxon>Bacilli</taxon>
        <taxon>Bacillales</taxon>
        <taxon>Paenibacillaceae</taxon>
        <taxon>Paenibacillus</taxon>
    </lineage>
</organism>
<keyword evidence="1" id="KW-0547">Nucleotide-binding</keyword>
<dbReference type="AlphaFoldDB" id="A0A7X3LHX7"/>
<dbReference type="GO" id="GO:0016887">
    <property type="term" value="F:ATP hydrolysis activity"/>
    <property type="evidence" value="ECO:0007669"/>
    <property type="project" value="InterPro"/>
</dbReference>
<dbReference type="RefSeq" id="WP_160499161.1">
    <property type="nucleotide sequence ID" value="NZ_WUBI01000003.1"/>
</dbReference>
<reference evidence="6 7" key="1">
    <citation type="submission" date="2019-12" db="EMBL/GenBank/DDBJ databases">
        <title>Paenibacillus sp. nov., an endophytic bacterium isolated from the stem of Dendrobium.</title>
        <authorList>
            <person name="Zhao R."/>
        </authorList>
    </citation>
    <scope>NUCLEOTIDE SEQUENCE [LARGE SCALE GENOMIC DNA]</scope>
    <source>
        <strain evidence="6 7">HJL G12</strain>
    </source>
</reference>
<comment type="similarity">
    <text evidence="3">Belongs to the MoxR family.</text>
</comment>
<dbReference type="Proteomes" id="UP000460318">
    <property type="component" value="Unassembled WGS sequence"/>
</dbReference>
<dbReference type="Gene3D" id="1.10.8.80">
    <property type="entry name" value="Magnesium chelatase subunit I, C-Terminal domain"/>
    <property type="match status" value="1"/>
</dbReference>
<dbReference type="InterPro" id="IPR041628">
    <property type="entry name" value="ChlI/MoxR_AAA_lid"/>
</dbReference>
<dbReference type="Pfam" id="PF17863">
    <property type="entry name" value="AAA_lid_2"/>
    <property type="match status" value="1"/>
</dbReference>
<dbReference type="SUPFAM" id="SSF52540">
    <property type="entry name" value="P-loop containing nucleoside triphosphate hydrolases"/>
    <property type="match status" value="1"/>
</dbReference>
<evidence type="ECO:0000313" key="7">
    <source>
        <dbReference type="Proteomes" id="UP000460318"/>
    </source>
</evidence>
<dbReference type="EMBL" id="WUBI01000003">
    <property type="protein sequence ID" value="MWV45547.1"/>
    <property type="molecule type" value="Genomic_DNA"/>
</dbReference>
<evidence type="ECO:0000256" key="3">
    <source>
        <dbReference type="ARBA" id="ARBA00061607"/>
    </source>
</evidence>
<dbReference type="InterPro" id="IPR027417">
    <property type="entry name" value="P-loop_NTPase"/>
</dbReference>
<feature type="domain" description="ChlI/MoxR AAA lid" evidence="5">
    <location>
        <begin position="241"/>
        <end position="312"/>
    </location>
</feature>
<evidence type="ECO:0000256" key="1">
    <source>
        <dbReference type="ARBA" id="ARBA00022741"/>
    </source>
</evidence>
<dbReference type="PANTHER" id="PTHR42759:SF5">
    <property type="entry name" value="METHANOL DEHYDROGENASE REGULATOR"/>
    <property type="match status" value="1"/>
</dbReference>
<dbReference type="InterPro" id="IPR011703">
    <property type="entry name" value="ATPase_AAA-3"/>
</dbReference>
<dbReference type="GO" id="GO:0005524">
    <property type="term" value="F:ATP binding"/>
    <property type="evidence" value="ECO:0007669"/>
    <property type="project" value="UniProtKB-KW"/>
</dbReference>
<dbReference type="InterPro" id="IPR050764">
    <property type="entry name" value="CbbQ/NirQ/NorQ/GpvN"/>
</dbReference>
<keyword evidence="7" id="KW-1185">Reference proteome</keyword>
<evidence type="ECO:0000313" key="6">
    <source>
        <dbReference type="EMBL" id="MWV45547.1"/>
    </source>
</evidence>
<comment type="caution">
    <text evidence="6">The sequence shown here is derived from an EMBL/GenBank/DDBJ whole genome shotgun (WGS) entry which is preliminary data.</text>
</comment>
<dbReference type="Pfam" id="PF07726">
    <property type="entry name" value="AAA_3"/>
    <property type="match status" value="1"/>
</dbReference>
<sequence length="329" mass="36567">MKLSTPSIQDQDFAPELLERVIARVGTVIVGKEAQIRLALMSMLCGGHILLEDMPGVGKTMLVRALAACLGASFGRIQFTYDLMPADVTGTSVYRQQSGTFEFRPGPMMSNLVLADELNRASPRTQSALLEAMEERRITVDGMTYPLPRPFLLLATQNPLQFEGTYRLPEAQLDRFLMRIQLGYPEPEQEMELLSRMQGVHPLERIKPVMLAEEMESLQREVKGVFVDDSIKLMLVQTADASRHHSKLQLGISPRGTLAWMLASQAAAYMAGRSYVIPDDVKHTAVPVLAHRLLLSHEAMLAGVQSEDIVQELLTRLVVPHAARKGVRP</sequence>
<name>A0A7X3LHX7_9BACL</name>
<accession>A0A7X3LHX7</accession>